<dbReference type="Proteomes" id="UP000596660">
    <property type="component" value="Unplaced"/>
</dbReference>
<accession>A0A803N9F7</accession>
<protein>
    <submittedName>
        <fullName evidence="1">Uncharacterized protein</fullName>
    </submittedName>
</protein>
<dbReference type="PANTHER" id="PTHR48258:SF3">
    <property type="entry name" value="FK506-BINDING PROTEIN 4-LIKE ISOFORM X1"/>
    <property type="match status" value="1"/>
</dbReference>
<proteinExistence type="predicted"/>
<name>A0A803N9F7_CHEQI</name>
<organism evidence="1 2">
    <name type="scientific">Chenopodium quinoa</name>
    <name type="common">Quinoa</name>
    <dbReference type="NCBI Taxonomy" id="63459"/>
    <lineage>
        <taxon>Eukaryota</taxon>
        <taxon>Viridiplantae</taxon>
        <taxon>Streptophyta</taxon>
        <taxon>Embryophyta</taxon>
        <taxon>Tracheophyta</taxon>
        <taxon>Spermatophyta</taxon>
        <taxon>Magnoliopsida</taxon>
        <taxon>eudicotyledons</taxon>
        <taxon>Gunneridae</taxon>
        <taxon>Pentapetalae</taxon>
        <taxon>Caryophyllales</taxon>
        <taxon>Chenopodiaceae</taxon>
        <taxon>Chenopodioideae</taxon>
        <taxon>Atripliceae</taxon>
        <taxon>Chenopodium</taxon>
    </lineage>
</organism>
<dbReference type="EnsemblPlants" id="AUR62042591-RA">
    <property type="protein sequence ID" value="AUR62042591-RA:cds"/>
    <property type="gene ID" value="AUR62042591"/>
</dbReference>
<evidence type="ECO:0000313" key="2">
    <source>
        <dbReference type="Proteomes" id="UP000596660"/>
    </source>
</evidence>
<dbReference type="AlphaFoldDB" id="A0A803N9F7"/>
<dbReference type="PANTHER" id="PTHR48258">
    <property type="entry name" value="DUF4218 DOMAIN-CONTAINING PROTEIN-RELATED"/>
    <property type="match status" value="1"/>
</dbReference>
<evidence type="ECO:0000313" key="1">
    <source>
        <dbReference type="EnsemblPlants" id="AUR62042591-RA:cds"/>
    </source>
</evidence>
<dbReference type="Gramene" id="AUR62042591-RA">
    <property type="protein sequence ID" value="AUR62042591-RA:cds"/>
    <property type="gene ID" value="AUR62042591"/>
</dbReference>
<keyword evidence="2" id="KW-1185">Reference proteome</keyword>
<sequence>MIDNSTIHDNIIIDDSNEYPLHEHDVMFDMLHDAFGVQFDNVLGDETVGVTILSKENHSSATTNLRALAQGPDRAVISLTGYMANGFMFRTKDSERTRETQNSGIVVNGESGSSTLNYYGLLQEIIEVQYIGGNRVTLFKCDWWDVHSWSRDQC</sequence>
<reference evidence="1" key="2">
    <citation type="submission" date="2021-03" db="UniProtKB">
        <authorList>
            <consortium name="EnsemblPlants"/>
        </authorList>
    </citation>
    <scope>IDENTIFICATION</scope>
</reference>
<reference evidence="1" key="1">
    <citation type="journal article" date="2017" name="Nature">
        <title>The genome of Chenopodium quinoa.</title>
        <authorList>
            <person name="Jarvis D.E."/>
            <person name="Ho Y.S."/>
            <person name="Lightfoot D.J."/>
            <person name="Schmoeckel S.M."/>
            <person name="Li B."/>
            <person name="Borm T.J.A."/>
            <person name="Ohyanagi H."/>
            <person name="Mineta K."/>
            <person name="Michell C.T."/>
            <person name="Saber N."/>
            <person name="Kharbatia N.M."/>
            <person name="Rupper R.R."/>
            <person name="Sharp A.R."/>
            <person name="Dally N."/>
            <person name="Boughton B.A."/>
            <person name="Woo Y.H."/>
            <person name="Gao G."/>
            <person name="Schijlen E.G.W.M."/>
            <person name="Guo X."/>
            <person name="Momin A.A."/>
            <person name="Negrao S."/>
            <person name="Al-Babili S."/>
            <person name="Gehring C."/>
            <person name="Roessner U."/>
            <person name="Jung C."/>
            <person name="Murphy K."/>
            <person name="Arold S.T."/>
            <person name="Gojobori T."/>
            <person name="van der Linden C.G."/>
            <person name="van Loo E.N."/>
            <person name="Jellen E.N."/>
            <person name="Maughan P.J."/>
            <person name="Tester M."/>
        </authorList>
    </citation>
    <scope>NUCLEOTIDE SEQUENCE [LARGE SCALE GENOMIC DNA]</scope>
    <source>
        <strain evidence="1">cv. PI 614886</strain>
    </source>
</reference>